<evidence type="ECO:0000313" key="12">
    <source>
        <dbReference type="EMBL" id="CAK0865777.1"/>
    </source>
</evidence>
<name>A0ABN9V1C6_9DINO</name>
<keyword evidence="3 9" id="KW-0963">Cytoplasm</keyword>
<dbReference type="InterPro" id="IPR040017">
    <property type="entry name" value="XPOT"/>
</dbReference>
<evidence type="ECO:0000256" key="9">
    <source>
        <dbReference type="RuleBase" id="RU366037"/>
    </source>
</evidence>
<proteinExistence type="inferred from homology"/>
<evidence type="ECO:0000256" key="6">
    <source>
        <dbReference type="ARBA" id="ARBA00023242"/>
    </source>
</evidence>
<evidence type="ECO:0000256" key="8">
    <source>
        <dbReference type="ARBA" id="ARBA00032199"/>
    </source>
</evidence>
<keyword evidence="13" id="KW-1185">Reference proteome</keyword>
<dbReference type="Proteomes" id="UP001189429">
    <property type="component" value="Unassembled WGS sequence"/>
</dbReference>
<protein>
    <recommendedName>
        <fullName evidence="2 9">Exportin-T</fullName>
    </recommendedName>
    <alternativeName>
        <fullName evidence="7 9">Exportin(tRNA)</fullName>
    </alternativeName>
    <alternativeName>
        <fullName evidence="8 9">tRNA exportin</fullName>
    </alternativeName>
</protein>
<keyword evidence="9" id="KW-0813">Transport</keyword>
<evidence type="ECO:0000256" key="4">
    <source>
        <dbReference type="ARBA" id="ARBA00022555"/>
    </source>
</evidence>
<feature type="non-terminal residue" evidence="12">
    <location>
        <position position="202"/>
    </location>
</feature>
<feature type="region of interest" description="Disordered" evidence="10">
    <location>
        <begin position="156"/>
        <end position="179"/>
    </location>
</feature>
<dbReference type="InterPro" id="IPR011989">
    <property type="entry name" value="ARM-like"/>
</dbReference>
<comment type="subcellular location">
    <subcellularLocation>
        <location evidence="1 9">Cytoplasm</location>
    </subcellularLocation>
    <subcellularLocation>
        <location evidence="9">Nucleus</location>
    </subcellularLocation>
    <text evidence="9">Shuttles between the nucleus and the cytoplasm.</text>
</comment>
<reference evidence="12" key="1">
    <citation type="submission" date="2023-10" db="EMBL/GenBank/DDBJ databases">
        <authorList>
            <person name="Chen Y."/>
            <person name="Shah S."/>
            <person name="Dougan E. K."/>
            <person name="Thang M."/>
            <person name="Chan C."/>
        </authorList>
    </citation>
    <scope>NUCLEOTIDE SEQUENCE [LARGE SCALE GENOMIC DNA]</scope>
</reference>
<evidence type="ECO:0000313" key="13">
    <source>
        <dbReference type="Proteomes" id="UP001189429"/>
    </source>
</evidence>
<evidence type="ECO:0000256" key="3">
    <source>
        <dbReference type="ARBA" id="ARBA00022490"/>
    </source>
</evidence>
<comment type="similarity">
    <text evidence="9">Belongs to the exportin family.</text>
</comment>
<sequence length="202" mass="22343">MEDFEKAILVVFDQGQSVSPDVRAQANTFCDAIKSRPDGWRVCWDQFLHSNCLQVKFWCLQTVPQAIPALAPGARSELRGQVLAWLRDVAPSRQEEVVIRNKIALVYVWLLRTDYPAGWPTGWKDLVSLLDKGPALVDMFLRILAVFDQEASRGWGRGQAAQPDHQARHEGAGRSAPCGVLVHDPGDLQAADAPAGHRLPEG</sequence>
<dbReference type="PANTHER" id="PTHR15952:SF11">
    <property type="entry name" value="EXPORTIN-T"/>
    <property type="match status" value="1"/>
</dbReference>
<feature type="domain" description="Exportin-1/Importin-beta-like" evidence="11">
    <location>
        <begin position="98"/>
        <end position="153"/>
    </location>
</feature>
<dbReference type="InterPro" id="IPR013598">
    <property type="entry name" value="Exportin-1/Importin-b-like"/>
</dbReference>
<evidence type="ECO:0000256" key="7">
    <source>
        <dbReference type="ARBA" id="ARBA00029784"/>
    </source>
</evidence>
<accession>A0ABN9V1C6</accession>
<dbReference type="Pfam" id="PF08389">
    <property type="entry name" value="Xpo1"/>
    <property type="match status" value="1"/>
</dbReference>
<dbReference type="Gene3D" id="1.25.10.10">
    <property type="entry name" value="Leucine-rich Repeat Variant"/>
    <property type="match status" value="1"/>
</dbReference>
<keyword evidence="6 9" id="KW-0539">Nucleus</keyword>
<gene>
    <name evidence="12" type="ORF">PCOR1329_LOCUS53215</name>
</gene>
<dbReference type="InterPro" id="IPR016024">
    <property type="entry name" value="ARM-type_fold"/>
</dbReference>
<dbReference type="PANTHER" id="PTHR15952">
    <property type="entry name" value="EXPORTIN-T/LOS1"/>
    <property type="match status" value="1"/>
</dbReference>
<dbReference type="SUPFAM" id="SSF48371">
    <property type="entry name" value="ARM repeat"/>
    <property type="match status" value="1"/>
</dbReference>
<evidence type="ECO:0000256" key="1">
    <source>
        <dbReference type="ARBA" id="ARBA00004496"/>
    </source>
</evidence>
<evidence type="ECO:0000256" key="10">
    <source>
        <dbReference type="SAM" id="MobiDB-lite"/>
    </source>
</evidence>
<evidence type="ECO:0000256" key="2">
    <source>
        <dbReference type="ARBA" id="ARBA00018928"/>
    </source>
</evidence>
<dbReference type="EMBL" id="CAUYUJ010016485">
    <property type="protein sequence ID" value="CAK0865777.1"/>
    <property type="molecule type" value="Genomic_DNA"/>
</dbReference>
<evidence type="ECO:0000256" key="5">
    <source>
        <dbReference type="ARBA" id="ARBA00022884"/>
    </source>
</evidence>
<organism evidence="12 13">
    <name type="scientific">Prorocentrum cordatum</name>
    <dbReference type="NCBI Taxonomy" id="2364126"/>
    <lineage>
        <taxon>Eukaryota</taxon>
        <taxon>Sar</taxon>
        <taxon>Alveolata</taxon>
        <taxon>Dinophyceae</taxon>
        <taxon>Prorocentrales</taxon>
        <taxon>Prorocentraceae</taxon>
        <taxon>Prorocentrum</taxon>
    </lineage>
</organism>
<evidence type="ECO:0000259" key="11">
    <source>
        <dbReference type="Pfam" id="PF08389"/>
    </source>
</evidence>
<keyword evidence="5 9" id="KW-0694">RNA-binding</keyword>
<comment type="caution">
    <text evidence="12">The sequence shown here is derived from an EMBL/GenBank/DDBJ whole genome shotgun (WGS) entry which is preliminary data.</text>
</comment>
<comment type="function">
    <text evidence="9">tRNA nucleus export receptor which facilitates tRNA translocation across the nuclear pore complex.</text>
</comment>
<keyword evidence="4 9" id="KW-0820">tRNA-binding</keyword>